<dbReference type="PATRIC" id="fig|1125725.3.peg.597"/>
<sequence>MAAMRLFDRSEMRYFPLSERKNKVFIEHDYVDEKTYKSKASPELRLRAEQIADELRKAKEAGASRMCAFGAHAIKNGLGLLLSKFVAEGWFTHLATNGAGVIHDWEFSFQGQSSEDVRANVALGQFGTWQETGFSINAAIAAGAYEGLGYGEAVGKMISKGGIDIPSAEELETVVCDKNAPLSKRAAAADFLDEIRSLDLPDGRFLAIAHPYKRFSVQAACYENGVPFTDHPMFGHDIIYTHKANKGAAIGRTAEVDFLRYVASVSGLQNGVYLSIGSAVMSPMIFEKALSMARNVAIQNGQEIRNAAIHVFDLQRETWDWRRGEPPADNPAYYLRFMKTFSRMGCPVDYTSADNRDILVELYRALHR</sequence>
<dbReference type="EMBL" id="AVQI01000020">
    <property type="protein sequence ID" value="ERK04557.1"/>
    <property type="molecule type" value="Genomic_DNA"/>
</dbReference>
<comment type="caution">
    <text evidence="1">The sequence shown here is derived from an EMBL/GenBank/DDBJ whole genome shotgun (WGS) entry which is preliminary data.</text>
</comment>
<keyword evidence="4" id="KW-1185">Reference proteome</keyword>
<evidence type="ECO:0000313" key="2">
    <source>
        <dbReference type="EMBL" id="ERK04557.1"/>
    </source>
</evidence>
<dbReference type="RefSeq" id="WP_021329703.1">
    <property type="nucleotide sequence ID" value="NZ_AUZJ01000013.1"/>
</dbReference>
<reference evidence="3 4" key="1">
    <citation type="submission" date="2013-08" db="EMBL/GenBank/DDBJ databases">
        <authorList>
            <person name="Durkin A.S."/>
            <person name="Haft D.R."/>
            <person name="McCorrison J."/>
            <person name="Torralba M."/>
            <person name="Gillis M."/>
            <person name="Haft D.H."/>
            <person name="Methe B."/>
            <person name="Sutton G."/>
            <person name="Nelson K.E."/>
        </authorList>
    </citation>
    <scope>NUCLEOTIDE SEQUENCE [LARGE SCALE GENOMIC DNA]</scope>
    <source>
        <strain evidence="2 4">ATCC 35536</strain>
        <strain evidence="1 3">VPI DR56BR1116</strain>
    </source>
</reference>
<gene>
    <name evidence="2" type="ORF">HMPREF0860_0801</name>
    <name evidence="1" type="ORF">HMPREF1325_2154</name>
</gene>
<evidence type="ECO:0000313" key="3">
    <source>
        <dbReference type="Proteomes" id="UP000016412"/>
    </source>
</evidence>
<dbReference type="AlphaFoldDB" id="U1FPH8"/>
<proteinExistence type="predicted"/>
<evidence type="ECO:0000313" key="4">
    <source>
        <dbReference type="Proteomes" id="UP000016646"/>
    </source>
</evidence>
<protein>
    <submittedName>
        <fullName evidence="1">Uncharacterized protein</fullName>
    </submittedName>
</protein>
<dbReference type="Proteomes" id="UP000016412">
    <property type="component" value="Unassembled WGS sequence"/>
</dbReference>
<accession>U1FPH8</accession>
<dbReference type="STRING" id="1125725.HMPREF1325_2154"/>
<dbReference type="Proteomes" id="UP000016646">
    <property type="component" value="Unassembled WGS sequence"/>
</dbReference>
<organism evidence="1 3">
    <name type="scientific">Treponema socranskii subsp. socranskii VPI DR56BR1116 = ATCC 35536</name>
    <dbReference type="NCBI Taxonomy" id="1125725"/>
    <lineage>
        <taxon>Bacteria</taxon>
        <taxon>Pseudomonadati</taxon>
        <taxon>Spirochaetota</taxon>
        <taxon>Spirochaetia</taxon>
        <taxon>Spirochaetales</taxon>
        <taxon>Treponemataceae</taxon>
        <taxon>Treponema</taxon>
    </lineage>
</organism>
<dbReference type="EMBL" id="AUZJ01000013">
    <property type="protein sequence ID" value="ERF61401.1"/>
    <property type="molecule type" value="Genomic_DNA"/>
</dbReference>
<evidence type="ECO:0000313" key="1">
    <source>
        <dbReference type="EMBL" id="ERF61401.1"/>
    </source>
</evidence>
<name>U1FPH8_TRESO</name>
<dbReference type="eggNOG" id="COG1915">
    <property type="taxonomic scope" value="Bacteria"/>
</dbReference>